<dbReference type="Proteomes" id="UP000023541">
    <property type="component" value="Unassembled WGS sequence"/>
</dbReference>
<proteinExistence type="predicted"/>
<organism evidence="1 2">
    <name type="scientific">Aquimarina atlantica</name>
    <dbReference type="NCBI Taxonomy" id="1317122"/>
    <lineage>
        <taxon>Bacteria</taxon>
        <taxon>Pseudomonadati</taxon>
        <taxon>Bacteroidota</taxon>
        <taxon>Flavobacteriia</taxon>
        <taxon>Flavobacteriales</taxon>
        <taxon>Flavobacteriaceae</taxon>
        <taxon>Aquimarina</taxon>
    </lineage>
</organism>
<evidence type="ECO:0000313" key="2">
    <source>
        <dbReference type="Proteomes" id="UP000023541"/>
    </source>
</evidence>
<dbReference type="AlphaFoldDB" id="A0A023C171"/>
<accession>A0A023C171</accession>
<sequence length="237" mass="27539">MRKYIFAILCIYGITLKAQEKVSNKKKNKLEFSTAYNFGVLKNLELAPVARYDYNGIVYKLSYERSSKNQNIFEVGVDFLGKTALKTDRLSNLNTELLKGSVNFSYLKQLYTKNSLSIHIGLQSQSNISRFFNRSDYVDVHQELGITSRFGYRLNEKQYLSSQITIPFVLGRVSSVNAGVYSFNRYQSISWNLKYGYILSDNFDIKASYDFSYNRLQIPIAYRELQHQLNLGIIYKF</sequence>
<reference evidence="1 2" key="1">
    <citation type="submission" date="2014-04" db="EMBL/GenBank/DDBJ databases">
        <title>Aquimarina sp. 22II-S11-z7 Genome Sequencing.</title>
        <authorList>
            <person name="Lai Q."/>
        </authorList>
    </citation>
    <scope>NUCLEOTIDE SEQUENCE [LARGE SCALE GENOMIC DNA]</scope>
    <source>
        <strain evidence="1 2">22II-S11-z7</strain>
    </source>
</reference>
<dbReference type="eggNOG" id="ENOG5030XYC">
    <property type="taxonomic scope" value="Bacteria"/>
</dbReference>
<evidence type="ECO:0008006" key="3">
    <source>
        <dbReference type="Google" id="ProtNLM"/>
    </source>
</evidence>
<gene>
    <name evidence="1" type="ORF">ATO12_02520</name>
</gene>
<dbReference type="STRING" id="1317122.ATO12_02520"/>
<keyword evidence="2" id="KW-1185">Reference proteome</keyword>
<protein>
    <recommendedName>
        <fullName evidence="3">Outer membrane protein beta-barrel domain-containing protein</fullName>
    </recommendedName>
</protein>
<dbReference type="RefSeq" id="WP_034238321.1">
    <property type="nucleotide sequence ID" value="NZ_AQRA01000001.1"/>
</dbReference>
<dbReference type="EMBL" id="AQRA01000001">
    <property type="protein sequence ID" value="EZH75683.1"/>
    <property type="molecule type" value="Genomic_DNA"/>
</dbReference>
<dbReference type="OrthoDB" id="1335205at2"/>
<evidence type="ECO:0000313" key="1">
    <source>
        <dbReference type="EMBL" id="EZH75683.1"/>
    </source>
</evidence>
<name>A0A023C171_9FLAO</name>
<comment type="caution">
    <text evidence="1">The sequence shown here is derived from an EMBL/GenBank/DDBJ whole genome shotgun (WGS) entry which is preliminary data.</text>
</comment>